<dbReference type="PANTHER" id="PTHR30461:SF23">
    <property type="entry name" value="DNA RECOMBINASE-RELATED"/>
    <property type="match status" value="1"/>
</dbReference>
<dbReference type="PROSITE" id="PS51737">
    <property type="entry name" value="RECOMBINASE_DNA_BIND"/>
    <property type="match status" value="1"/>
</dbReference>
<dbReference type="Gene3D" id="3.40.50.1390">
    <property type="entry name" value="Resolvase, N-terminal catalytic domain"/>
    <property type="match status" value="1"/>
</dbReference>
<evidence type="ECO:0000259" key="1">
    <source>
        <dbReference type="PROSITE" id="PS51737"/>
    </source>
</evidence>
<dbReference type="InterPro" id="IPR011109">
    <property type="entry name" value="DNA_bind_recombinase_dom"/>
</dbReference>
<dbReference type="Gene3D" id="3.90.1750.20">
    <property type="entry name" value="Putative Large Serine Recombinase, Chain B, Domain 2"/>
    <property type="match status" value="1"/>
</dbReference>
<proteinExistence type="predicted"/>
<dbReference type="InterPro" id="IPR038109">
    <property type="entry name" value="DNA_bind_recomb_sf"/>
</dbReference>
<dbReference type="InterPro" id="IPR050639">
    <property type="entry name" value="SSR_resolvase"/>
</dbReference>
<dbReference type="InterPro" id="IPR006119">
    <property type="entry name" value="Resolv_N"/>
</dbReference>
<dbReference type="PANTHER" id="PTHR30461">
    <property type="entry name" value="DNA-INVERTASE FROM LAMBDOID PROPHAGE"/>
    <property type="match status" value="1"/>
</dbReference>
<dbReference type="Pfam" id="PF13408">
    <property type="entry name" value="Zn_ribbon_recom"/>
    <property type="match status" value="1"/>
</dbReference>
<dbReference type="Pfam" id="PF00239">
    <property type="entry name" value="Resolvase"/>
    <property type="match status" value="1"/>
</dbReference>
<reference evidence="2 3" key="2">
    <citation type="submission" date="2020-03" db="EMBL/GenBank/DDBJ databases">
        <authorList>
            <person name="Ichikawa N."/>
            <person name="Kimura A."/>
            <person name="Kitahashi Y."/>
            <person name="Uohara A."/>
        </authorList>
    </citation>
    <scope>NUCLEOTIDE SEQUENCE [LARGE SCALE GENOMIC DNA]</scope>
    <source>
        <strain evidence="2 3">NBRC 105367</strain>
    </source>
</reference>
<dbReference type="KEGG" id="psuu:Psuf_004380"/>
<dbReference type="GO" id="GO:0003677">
    <property type="term" value="F:DNA binding"/>
    <property type="evidence" value="ECO:0007669"/>
    <property type="project" value="InterPro"/>
</dbReference>
<evidence type="ECO:0000313" key="2">
    <source>
        <dbReference type="EMBL" id="BCB83125.1"/>
    </source>
</evidence>
<dbReference type="Pfam" id="PF07508">
    <property type="entry name" value="Recombinase"/>
    <property type="match status" value="1"/>
</dbReference>
<dbReference type="Proteomes" id="UP000503011">
    <property type="component" value="Chromosome"/>
</dbReference>
<dbReference type="SMART" id="SM00857">
    <property type="entry name" value="Resolvase"/>
    <property type="match status" value="1"/>
</dbReference>
<dbReference type="AlphaFoldDB" id="A0A6F8YAJ7"/>
<reference evidence="2 3" key="1">
    <citation type="submission" date="2020-03" db="EMBL/GenBank/DDBJ databases">
        <title>Whole genome shotgun sequence of Phytohabitans suffuscus NBRC 105367.</title>
        <authorList>
            <person name="Komaki H."/>
            <person name="Tamura T."/>
        </authorList>
    </citation>
    <scope>NUCLEOTIDE SEQUENCE [LARGE SCALE GENOMIC DNA]</scope>
    <source>
        <strain evidence="2 3">NBRC 105367</strain>
    </source>
</reference>
<keyword evidence="3" id="KW-1185">Reference proteome</keyword>
<gene>
    <name evidence="2" type="ORF">Psuf_004380</name>
</gene>
<dbReference type="InterPro" id="IPR036162">
    <property type="entry name" value="Resolvase-like_N_sf"/>
</dbReference>
<accession>A0A6F8YAJ7</accession>
<organism evidence="2 3">
    <name type="scientific">Phytohabitans suffuscus</name>
    <dbReference type="NCBI Taxonomy" id="624315"/>
    <lineage>
        <taxon>Bacteria</taxon>
        <taxon>Bacillati</taxon>
        <taxon>Actinomycetota</taxon>
        <taxon>Actinomycetes</taxon>
        <taxon>Micromonosporales</taxon>
        <taxon>Micromonosporaceae</taxon>
    </lineage>
</organism>
<feature type="domain" description="Recombinase" evidence="1">
    <location>
        <begin position="145"/>
        <end position="306"/>
    </location>
</feature>
<evidence type="ECO:0000313" key="3">
    <source>
        <dbReference type="Proteomes" id="UP000503011"/>
    </source>
</evidence>
<dbReference type="InterPro" id="IPR025827">
    <property type="entry name" value="Zn_ribbon_recom_dom"/>
</dbReference>
<dbReference type="EMBL" id="AP022871">
    <property type="protein sequence ID" value="BCB83125.1"/>
    <property type="molecule type" value="Genomic_DNA"/>
</dbReference>
<protein>
    <recommendedName>
        <fullName evidence="1">Recombinase domain-containing protein</fullName>
    </recommendedName>
</protein>
<name>A0A6F8YAJ7_9ACTN</name>
<dbReference type="SUPFAM" id="SSF53041">
    <property type="entry name" value="Resolvase-like"/>
    <property type="match status" value="1"/>
</dbReference>
<dbReference type="GO" id="GO:0000150">
    <property type="term" value="F:DNA strand exchange activity"/>
    <property type="evidence" value="ECO:0007669"/>
    <property type="project" value="InterPro"/>
</dbReference>
<sequence length="422" mass="47283">MSSCAWQREAARDLISGRGSIVTEFFDVGCSRRRPWQDRRQAAALLAALADPNRGLDAVVVGEYERAFSGDQLLNLAPLFDTHGVQLWLPETSGPIDGHSPTHRAIITLLGAQSQREVLRSRFRVTAAMQAQAREQGRYLGGRPPYGYQLVDAGPHPNAAHARWGRRLRRLEPDPATAPYVRWMFAQRLAGRSVAGIARRLNEMGVACPSAVDPGRNPHRTADGWTLRTVAAILANPRYTGRQIWNRQRTDREPTELAEGGRSHREVLRWNPAQDWVISRKMAHPGLVSEADFVAAQAVRAARPTGDGTTRTYLLAGLLRCQFCGRRMDAHWVNGRPGYRCRHGHTSAKQPAVDRPRNLYLREDQVLVQLSTELSHTESRDPHELVRYLRSNQIMIICDGVHCMLSSENSPDTTRPQGQQTL</sequence>